<evidence type="ECO:0000313" key="7">
    <source>
        <dbReference type="Proteomes" id="UP000285286"/>
    </source>
</evidence>
<dbReference type="GO" id="GO:0003677">
    <property type="term" value="F:DNA binding"/>
    <property type="evidence" value="ECO:0007669"/>
    <property type="project" value="UniProtKB-KW"/>
</dbReference>
<dbReference type="PANTHER" id="PTHR30629">
    <property type="entry name" value="PROPHAGE INTEGRASE"/>
    <property type="match status" value="1"/>
</dbReference>
<dbReference type="Gene3D" id="1.10.150.130">
    <property type="match status" value="1"/>
</dbReference>
<dbReference type="CDD" id="cd00801">
    <property type="entry name" value="INT_P4_C"/>
    <property type="match status" value="1"/>
</dbReference>
<dbReference type="InterPro" id="IPR013762">
    <property type="entry name" value="Integrase-like_cat_sf"/>
</dbReference>
<reference evidence="6 7" key="1">
    <citation type="submission" date="2016-10" db="EMBL/GenBank/DDBJ databases">
        <title>Comparative genome analysis of multiple Pseudomonas spp. focuses on biocontrol and plant growth promoting traits.</title>
        <authorList>
            <person name="Tao X.-Y."/>
            <person name="Taylor C.G."/>
        </authorList>
    </citation>
    <scope>NUCLEOTIDE SEQUENCE [LARGE SCALE GENOMIC DNA]</scope>
    <source>
        <strain evidence="6 7">15D11</strain>
    </source>
</reference>
<keyword evidence="3" id="KW-0238">DNA-binding</keyword>
<dbReference type="AlphaFoldDB" id="A0A423CZ12"/>
<comment type="caution">
    <text evidence="6">The sequence shown here is derived from an EMBL/GenBank/DDBJ whole genome shotgun (WGS) entry which is preliminary data.</text>
</comment>
<evidence type="ECO:0000256" key="1">
    <source>
        <dbReference type="ARBA" id="ARBA00008857"/>
    </source>
</evidence>
<dbReference type="EMBL" id="MOAM01000035">
    <property type="protein sequence ID" value="ROL64592.1"/>
    <property type="molecule type" value="Genomic_DNA"/>
</dbReference>
<dbReference type="PANTHER" id="PTHR30629:SF6">
    <property type="entry name" value="PROPHAGE INTEGRASE INTA-RELATED"/>
    <property type="match status" value="1"/>
</dbReference>
<feature type="domain" description="Tyr recombinase" evidence="5">
    <location>
        <begin position="207"/>
        <end position="383"/>
    </location>
</feature>
<dbReference type="GO" id="GO:0006310">
    <property type="term" value="P:DNA recombination"/>
    <property type="evidence" value="ECO:0007669"/>
    <property type="project" value="UniProtKB-KW"/>
</dbReference>
<proteinExistence type="inferred from homology"/>
<name>A0A423CZ12_9PSED</name>
<evidence type="ECO:0000256" key="4">
    <source>
        <dbReference type="ARBA" id="ARBA00023172"/>
    </source>
</evidence>
<gene>
    <name evidence="6" type="ORF">BHU25_22185</name>
</gene>
<comment type="similarity">
    <text evidence="1">Belongs to the 'phage' integrase family.</text>
</comment>
<sequence length="433" mass="48407">MSKTRAVKFTDAEIRRQAADPAVHDLRDPRHPGLYLRFGQDRQRGSWYLVKGKVWNQIARYPELGAAAVLAELPALRQRLLRDPDTAVALGGLSTVGQLLDWYSDRMSRDRSLSAKRKTGAKSAIACHLKPRLADLPIRAVSAPELDKLLMWPAQEVLSLSYVRQLFGLLVVAFRQAHKLGLIDTNPMAALKFIDFTKARIMPKPARLRGVHLVELVPMLAGLFDSEPGEAMLALMMLCHGTRVGETRLARWSDISMADNEWFIPAEHTKTRTEHRLPLTAQTKAMLSRYRAAQTAQGYEGIYLFPSRRGRALSEGQASAVFTRLGQGEWTSHDLRKVARTAWTDLGIDGHIGEMLLNHSLGKIASTYINTQAREQRLAALEKWHAWLDERGFNAVHNLTGAQYEDSQNPVQPLSDVACKAIPKIVNSEVSKA</sequence>
<keyword evidence="2" id="KW-0229">DNA integration</keyword>
<evidence type="ECO:0000313" key="6">
    <source>
        <dbReference type="EMBL" id="ROL64592.1"/>
    </source>
</evidence>
<dbReference type="Proteomes" id="UP000285286">
    <property type="component" value="Unassembled WGS sequence"/>
</dbReference>
<keyword evidence="4" id="KW-0233">DNA recombination</keyword>
<evidence type="ECO:0000256" key="3">
    <source>
        <dbReference type="ARBA" id="ARBA00023125"/>
    </source>
</evidence>
<dbReference type="InterPro" id="IPR002104">
    <property type="entry name" value="Integrase_catalytic"/>
</dbReference>
<evidence type="ECO:0000259" key="5">
    <source>
        <dbReference type="PROSITE" id="PS51898"/>
    </source>
</evidence>
<evidence type="ECO:0000256" key="2">
    <source>
        <dbReference type="ARBA" id="ARBA00022908"/>
    </source>
</evidence>
<dbReference type="RefSeq" id="WP_123567455.1">
    <property type="nucleotide sequence ID" value="NZ_MOAM01000035.1"/>
</dbReference>
<dbReference type="PROSITE" id="PS51898">
    <property type="entry name" value="TYR_RECOMBINASE"/>
    <property type="match status" value="1"/>
</dbReference>
<accession>A0A423CZ12</accession>
<keyword evidence="7" id="KW-1185">Reference proteome</keyword>
<dbReference type="Gene3D" id="1.10.443.10">
    <property type="entry name" value="Intergrase catalytic core"/>
    <property type="match status" value="1"/>
</dbReference>
<dbReference type="GO" id="GO:0015074">
    <property type="term" value="P:DNA integration"/>
    <property type="evidence" value="ECO:0007669"/>
    <property type="project" value="UniProtKB-KW"/>
</dbReference>
<dbReference type="Pfam" id="PF00589">
    <property type="entry name" value="Phage_integrase"/>
    <property type="match status" value="1"/>
</dbReference>
<dbReference type="InterPro" id="IPR010998">
    <property type="entry name" value="Integrase_recombinase_N"/>
</dbReference>
<dbReference type="InterPro" id="IPR011010">
    <property type="entry name" value="DNA_brk_join_enz"/>
</dbReference>
<organism evidence="6 7">
    <name type="scientific">Pseudomonas vranovensis</name>
    <dbReference type="NCBI Taxonomy" id="321661"/>
    <lineage>
        <taxon>Bacteria</taxon>
        <taxon>Pseudomonadati</taxon>
        <taxon>Pseudomonadota</taxon>
        <taxon>Gammaproteobacteria</taxon>
        <taxon>Pseudomonadales</taxon>
        <taxon>Pseudomonadaceae</taxon>
        <taxon>Pseudomonas</taxon>
    </lineage>
</organism>
<protein>
    <submittedName>
        <fullName evidence="6">Integrase</fullName>
    </submittedName>
</protein>
<dbReference type="InterPro" id="IPR050808">
    <property type="entry name" value="Phage_Integrase"/>
</dbReference>
<dbReference type="SUPFAM" id="SSF56349">
    <property type="entry name" value="DNA breaking-rejoining enzymes"/>
    <property type="match status" value="1"/>
</dbReference>